<dbReference type="GO" id="GO:0004328">
    <property type="term" value="F:formamidase activity"/>
    <property type="evidence" value="ECO:0007669"/>
    <property type="project" value="InterPro"/>
</dbReference>
<accession>A0A9X1YDI8</accession>
<evidence type="ECO:0000256" key="4">
    <source>
        <dbReference type="ARBA" id="ARBA00022801"/>
    </source>
</evidence>
<dbReference type="EC" id="3.5.1.9" evidence="9"/>
<reference evidence="10" key="1">
    <citation type="submission" date="2021-11" db="EMBL/GenBank/DDBJ databases">
        <title>BS-T2-15 a new species belonging to the Comamonadaceae family isolated from the soil of a French oak forest.</title>
        <authorList>
            <person name="Mieszkin S."/>
            <person name="Alain K."/>
        </authorList>
    </citation>
    <scope>NUCLEOTIDE SEQUENCE</scope>
    <source>
        <strain evidence="10">BS-T2-15</strain>
    </source>
</reference>
<proteinExistence type="inferred from homology"/>
<dbReference type="GO" id="GO:0019441">
    <property type="term" value="P:L-tryptophan catabolic process to kynurenine"/>
    <property type="evidence" value="ECO:0007669"/>
    <property type="project" value="UniProtKB-UniRule"/>
</dbReference>
<feature type="binding site" evidence="9">
    <location>
        <position position="176"/>
    </location>
    <ligand>
        <name>Zn(2+)</name>
        <dbReference type="ChEBI" id="CHEBI:29105"/>
        <label>2</label>
    </ligand>
</feature>
<feature type="binding site" evidence="9">
    <location>
        <position position="54"/>
    </location>
    <ligand>
        <name>Zn(2+)</name>
        <dbReference type="ChEBI" id="CHEBI:29105"/>
        <label>2</label>
    </ligand>
</feature>
<dbReference type="InterPro" id="IPR007325">
    <property type="entry name" value="KFase/CYL"/>
</dbReference>
<protein>
    <recommendedName>
        <fullName evidence="9">Kynurenine formamidase</fullName>
        <shortName evidence="9">KFA</shortName>
        <shortName evidence="9">KFase</shortName>
        <ecNumber evidence="9">3.5.1.9</ecNumber>
    </recommendedName>
    <alternativeName>
        <fullName evidence="9">Arylformamidase</fullName>
    </alternativeName>
    <alternativeName>
        <fullName evidence="9">N-formylkynurenine formamidase</fullName>
        <shortName evidence="9">FKF</shortName>
    </alternativeName>
</protein>
<dbReference type="GO" id="GO:0004061">
    <property type="term" value="F:arylformamidase activity"/>
    <property type="evidence" value="ECO:0007669"/>
    <property type="project" value="UniProtKB-UniRule"/>
</dbReference>
<sequence>MTKLWDISPPVNARSPVFPGDTEYRQVWGATIGPDCPVNVSAITLSPHTGAHADAPLHYEAGAATIGEVSLEPFLGPCRVIHAIGAGPLVTMDHLAHALPPAAAPLPARVLVRTYAKAPIDAFDNDCAAFAPATVGALADLGVTLVGIDTASVDPASSKTLDSHQVLRRRGLRVLENLVLDDVPEGDYELIALPLKLTSADASPVRAVLRALA</sequence>
<organism evidence="10 11">
    <name type="scientific">Scleromatobacter humisilvae</name>
    <dbReference type="NCBI Taxonomy" id="2897159"/>
    <lineage>
        <taxon>Bacteria</taxon>
        <taxon>Pseudomonadati</taxon>
        <taxon>Pseudomonadota</taxon>
        <taxon>Betaproteobacteria</taxon>
        <taxon>Burkholderiales</taxon>
        <taxon>Sphaerotilaceae</taxon>
        <taxon>Scleromatobacter</taxon>
    </lineage>
</organism>
<comment type="cofactor">
    <cofactor evidence="9">
        <name>Zn(2+)</name>
        <dbReference type="ChEBI" id="CHEBI:29105"/>
    </cofactor>
    <text evidence="9">Binds 2 zinc ions per subunit.</text>
</comment>
<dbReference type="InterPro" id="IPR037175">
    <property type="entry name" value="KFase_sf"/>
</dbReference>
<keyword evidence="5 9" id="KW-0862">Zinc</keyword>
<dbReference type="AlphaFoldDB" id="A0A9X1YDI8"/>
<keyword evidence="3 9" id="KW-0479">Metal-binding</keyword>
<dbReference type="Gene3D" id="3.50.30.50">
    <property type="entry name" value="Putative cyclase"/>
    <property type="match status" value="1"/>
</dbReference>
<evidence type="ECO:0000256" key="3">
    <source>
        <dbReference type="ARBA" id="ARBA00022723"/>
    </source>
</evidence>
<comment type="catalytic activity">
    <reaction evidence="7 9">
        <text>N-formyl-L-kynurenine + H2O = L-kynurenine + formate + H(+)</text>
        <dbReference type="Rhea" id="RHEA:13009"/>
        <dbReference type="ChEBI" id="CHEBI:15377"/>
        <dbReference type="ChEBI" id="CHEBI:15378"/>
        <dbReference type="ChEBI" id="CHEBI:15740"/>
        <dbReference type="ChEBI" id="CHEBI:57959"/>
        <dbReference type="ChEBI" id="CHEBI:58629"/>
        <dbReference type="EC" id="3.5.1.9"/>
    </reaction>
</comment>
<dbReference type="Pfam" id="PF04199">
    <property type="entry name" value="Cyclase"/>
    <property type="match status" value="1"/>
</dbReference>
<comment type="function">
    <text evidence="1 9">Catalyzes the hydrolysis of N-formyl-L-kynurenine to L-kynurenine, the second step in the kynurenine pathway of tryptophan degradation.</text>
</comment>
<name>A0A9X1YDI8_9BURK</name>
<feature type="binding site" evidence="9">
    <location>
        <position position="54"/>
    </location>
    <ligand>
        <name>Zn(2+)</name>
        <dbReference type="ChEBI" id="CHEBI:29105"/>
        <label>1</label>
    </ligand>
</feature>
<evidence type="ECO:0000256" key="1">
    <source>
        <dbReference type="ARBA" id="ARBA00002204"/>
    </source>
</evidence>
<evidence type="ECO:0000256" key="7">
    <source>
        <dbReference type="ARBA" id="ARBA00048496"/>
    </source>
</evidence>
<evidence type="ECO:0000256" key="8">
    <source>
        <dbReference type="ARBA" id="ARBA00060547"/>
    </source>
</evidence>
<feature type="binding site" evidence="9">
    <location>
        <position position="52"/>
    </location>
    <ligand>
        <name>Zn(2+)</name>
        <dbReference type="ChEBI" id="CHEBI:29105"/>
        <label>1</label>
    </ligand>
</feature>
<dbReference type="InterPro" id="IPR017484">
    <property type="entry name" value="Kynurenine_formamidase_bac"/>
</dbReference>
<keyword evidence="6 9" id="KW-0823">Tryptophan catabolism</keyword>
<feature type="binding site" evidence="9">
    <location>
        <position position="18"/>
    </location>
    <ligand>
        <name>substrate</name>
    </ligand>
</feature>
<comment type="pathway">
    <text evidence="8 9">Amino-acid degradation; L-tryptophan degradation via kynurenine pathway; L-kynurenine from L-tryptophan: step 2/2.</text>
</comment>
<evidence type="ECO:0000256" key="6">
    <source>
        <dbReference type="ARBA" id="ARBA00023079"/>
    </source>
</evidence>
<dbReference type="Proteomes" id="UP001139353">
    <property type="component" value="Unassembled WGS sequence"/>
</dbReference>
<feature type="binding site" evidence="9">
    <location>
        <position position="48"/>
    </location>
    <ligand>
        <name>Zn(2+)</name>
        <dbReference type="ChEBI" id="CHEBI:29105"/>
        <label>1</label>
    </ligand>
</feature>
<dbReference type="FunFam" id="3.50.30.50:FF:000001">
    <property type="entry name" value="Kynurenine formamidase"/>
    <property type="match status" value="1"/>
</dbReference>
<comment type="subunit">
    <text evidence="2 9">Homodimer.</text>
</comment>
<dbReference type="NCBIfam" id="TIGR03035">
    <property type="entry name" value="trp_arylform"/>
    <property type="match status" value="1"/>
</dbReference>
<feature type="active site" description="Proton donor/acceptor" evidence="9">
    <location>
        <position position="58"/>
    </location>
</feature>
<comment type="caution">
    <text evidence="10">The sequence shown here is derived from an EMBL/GenBank/DDBJ whole genome shotgun (WGS) entry which is preliminary data.</text>
</comment>
<dbReference type="GO" id="GO:0008270">
    <property type="term" value="F:zinc ion binding"/>
    <property type="evidence" value="ECO:0007669"/>
    <property type="project" value="UniProtKB-UniRule"/>
</dbReference>
<feature type="binding site" evidence="9">
    <location>
        <position position="176"/>
    </location>
    <ligand>
        <name>Zn(2+)</name>
        <dbReference type="ChEBI" id="CHEBI:29105"/>
        <label>1</label>
    </ligand>
</feature>
<keyword evidence="4 9" id="KW-0378">Hydrolase</keyword>
<evidence type="ECO:0000256" key="5">
    <source>
        <dbReference type="ARBA" id="ARBA00022833"/>
    </source>
</evidence>
<evidence type="ECO:0000256" key="9">
    <source>
        <dbReference type="HAMAP-Rule" id="MF_01969"/>
    </source>
</evidence>
<dbReference type="RefSeq" id="WP_275680212.1">
    <property type="nucleotide sequence ID" value="NZ_JAJLJH010000001.1"/>
</dbReference>
<comment type="similarity">
    <text evidence="9">Belongs to the Cyclase 1 superfamily. KynB family.</text>
</comment>
<dbReference type="EMBL" id="JAJLJH010000001">
    <property type="protein sequence ID" value="MCK9684179.1"/>
    <property type="molecule type" value="Genomic_DNA"/>
</dbReference>
<evidence type="ECO:0000313" key="11">
    <source>
        <dbReference type="Proteomes" id="UP001139353"/>
    </source>
</evidence>
<evidence type="ECO:0000313" key="10">
    <source>
        <dbReference type="EMBL" id="MCK9684179.1"/>
    </source>
</evidence>
<gene>
    <name evidence="9 10" type="primary">kynB</name>
    <name evidence="10" type="ORF">LPC04_00485</name>
</gene>
<dbReference type="PANTHER" id="PTHR31118:SF32">
    <property type="entry name" value="KYNURENINE FORMAMIDASE"/>
    <property type="match status" value="1"/>
</dbReference>
<evidence type="ECO:0000256" key="2">
    <source>
        <dbReference type="ARBA" id="ARBA00011738"/>
    </source>
</evidence>
<keyword evidence="11" id="KW-1185">Reference proteome</keyword>
<dbReference type="HAMAP" id="MF_01969">
    <property type="entry name" value="KynB"/>
    <property type="match status" value="1"/>
</dbReference>
<dbReference type="PANTHER" id="PTHR31118">
    <property type="entry name" value="CYCLASE-LIKE PROTEIN 2"/>
    <property type="match status" value="1"/>
</dbReference>
<dbReference type="SUPFAM" id="SSF102198">
    <property type="entry name" value="Putative cyclase"/>
    <property type="match status" value="1"/>
</dbReference>
<feature type="binding site" evidence="9">
    <location>
        <position position="164"/>
    </location>
    <ligand>
        <name>Zn(2+)</name>
        <dbReference type="ChEBI" id="CHEBI:29105"/>
        <label>2</label>
    </ligand>
</feature>